<accession>A0A2M7TKR6</accession>
<sequence>MDQLVKFSENVGHSIFAISSALATNTVKSLNDQEHDSWGIDAGKYEKYQILVQYSFLFTYYLDKLLYFYTNYDGNKRNRVSDIVLTNLATLTDEVLIDITSKVAEYPYDKIYKESYIYFLEDFSNYKFPYENTGEDKPGGFLEEDSAIGHFANLLWGILKHDTDTPLAFSFTISVMFMAGIKELTFTKLIDTYKQMED</sequence>
<reference evidence="2" key="1">
    <citation type="submission" date="2017-09" db="EMBL/GenBank/DDBJ databases">
        <title>Depth-based differentiation of microbial function through sediment-hosted aquifers and enrichment of novel symbionts in the deep terrestrial subsurface.</title>
        <authorList>
            <person name="Probst A.J."/>
            <person name="Ladd B."/>
            <person name="Jarett J.K."/>
            <person name="Geller-Mcgrath D.E."/>
            <person name="Sieber C.M.K."/>
            <person name="Emerson J.B."/>
            <person name="Anantharaman K."/>
            <person name="Thomas B.C."/>
            <person name="Malmstrom R."/>
            <person name="Stieglmeier M."/>
            <person name="Klingl A."/>
            <person name="Woyke T."/>
            <person name="Ryan C.M."/>
            <person name="Banfield J.F."/>
        </authorList>
    </citation>
    <scope>NUCLEOTIDE SEQUENCE [LARGE SCALE GENOMIC DNA]</scope>
</reference>
<gene>
    <name evidence="1" type="ORF">COY32_01565</name>
</gene>
<dbReference type="Proteomes" id="UP000228920">
    <property type="component" value="Unassembled WGS sequence"/>
</dbReference>
<dbReference type="EMBL" id="PFNL01000044">
    <property type="protein sequence ID" value="PIZ47498.1"/>
    <property type="molecule type" value="Genomic_DNA"/>
</dbReference>
<proteinExistence type="predicted"/>
<dbReference type="AlphaFoldDB" id="A0A2M7TKR6"/>
<evidence type="ECO:0000313" key="2">
    <source>
        <dbReference type="Proteomes" id="UP000228920"/>
    </source>
</evidence>
<protein>
    <submittedName>
        <fullName evidence="1">Uncharacterized protein</fullName>
    </submittedName>
</protein>
<name>A0A2M7TKR6_UNCKA</name>
<comment type="caution">
    <text evidence="1">The sequence shown here is derived from an EMBL/GenBank/DDBJ whole genome shotgun (WGS) entry which is preliminary data.</text>
</comment>
<evidence type="ECO:0000313" key="1">
    <source>
        <dbReference type="EMBL" id="PIZ47498.1"/>
    </source>
</evidence>
<organism evidence="1 2">
    <name type="scientific">candidate division WWE3 bacterium CG_4_10_14_0_2_um_filter_41_14</name>
    <dbReference type="NCBI Taxonomy" id="1975072"/>
    <lineage>
        <taxon>Bacteria</taxon>
        <taxon>Katanobacteria</taxon>
    </lineage>
</organism>